<evidence type="ECO:0000313" key="2">
    <source>
        <dbReference type="EMBL" id="QIW54276.1"/>
    </source>
</evidence>
<protein>
    <recommendedName>
        <fullName evidence="4">DUF4179 domain-containing protein</fullName>
    </recommendedName>
</protein>
<proteinExistence type="predicted"/>
<dbReference type="AlphaFoldDB" id="A0A6H0UC23"/>
<organism evidence="2 3">
    <name type="scientific">Pseudolactococcus raffinolactis</name>
    <dbReference type="NCBI Taxonomy" id="1366"/>
    <lineage>
        <taxon>Bacteria</taxon>
        <taxon>Bacillati</taxon>
        <taxon>Bacillota</taxon>
        <taxon>Bacilli</taxon>
        <taxon>Lactobacillales</taxon>
        <taxon>Streptococcaceae</taxon>
        <taxon>Pseudolactococcus</taxon>
    </lineage>
</organism>
<evidence type="ECO:0000313" key="3">
    <source>
        <dbReference type="Proteomes" id="UP000501945"/>
    </source>
</evidence>
<accession>A0A6H0UC23</accession>
<keyword evidence="1" id="KW-0472">Membrane</keyword>
<feature type="transmembrane region" description="Helical" evidence="1">
    <location>
        <begin position="12"/>
        <end position="33"/>
    </location>
</feature>
<sequence length="325" mass="36829">MSQKIKQDNKKHNIYKVLTALAIIVAIVLIAVYETNLKKETKDCKSDNMAKVEENLTPAKLDLMSMQNGREIRLTKFMATKKKFIFDYQFKLDDERLKELLNKQLAAGSNYQSIRFSLFADSDKSNDLVGGGISFSTFRIEGDTFYGTVNFTYDSKKLPDDTNLTLQISQLSWEDWDERRTAEAEANVSEAGSSFTVPTALQYDGEWRFDITYQPLRQTGKPQITQVNNIEDIKADSDALQTTVAFTIPVKAEAMPDLEIYKDGVKIKTPSFTTKPEGDKTQFKLSFDMSVLDKTSVYKIQVNIVDEIGQQATEIGTFDMQNKVS</sequence>
<dbReference type="EMBL" id="CP047616">
    <property type="protein sequence ID" value="QIW54276.1"/>
    <property type="molecule type" value="Genomic_DNA"/>
</dbReference>
<reference evidence="2 3" key="1">
    <citation type="submission" date="2019-12" db="EMBL/GenBank/DDBJ databases">
        <title>Whole genome sequences of Lactococcus raffinolactis strains isolated from sewage.</title>
        <authorList>
            <person name="Ybazeta G."/>
            <person name="Ross M."/>
            <person name="Brabant-Kirwan D."/>
            <person name="Saleh M."/>
            <person name="Dillon J.A."/>
            <person name="Splinter K."/>
            <person name="Nokhbeh R."/>
        </authorList>
    </citation>
    <scope>NUCLEOTIDE SEQUENCE [LARGE SCALE GENOMIC DNA]</scope>
    <source>
        <strain evidence="2 3">Lr_19_5</strain>
    </source>
</reference>
<dbReference type="Proteomes" id="UP000501945">
    <property type="component" value="Chromosome"/>
</dbReference>
<name>A0A6H0UC23_9LACT</name>
<dbReference type="Gene3D" id="2.60.40.1630">
    <property type="entry name" value="bacillus anthracis domain"/>
    <property type="match status" value="1"/>
</dbReference>
<keyword evidence="1" id="KW-1133">Transmembrane helix</keyword>
<gene>
    <name evidence="2" type="ORF">GU336_09065</name>
</gene>
<dbReference type="RefSeq" id="WP_167838907.1">
    <property type="nucleotide sequence ID" value="NZ_CBCPKB010000007.1"/>
</dbReference>
<keyword evidence="1" id="KW-0812">Transmembrane</keyword>
<evidence type="ECO:0000256" key="1">
    <source>
        <dbReference type="SAM" id="Phobius"/>
    </source>
</evidence>
<evidence type="ECO:0008006" key="4">
    <source>
        <dbReference type="Google" id="ProtNLM"/>
    </source>
</evidence>